<evidence type="ECO:0008006" key="3">
    <source>
        <dbReference type="Google" id="ProtNLM"/>
    </source>
</evidence>
<accession>A0ABS5U9P2</accession>
<comment type="caution">
    <text evidence="1">The sequence shown here is derived from an EMBL/GenBank/DDBJ whole genome shotgun (WGS) entry which is preliminary data.</text>
</comment>
<protein>
    <recommendedName>
        <fullName evidence="3">Phage shock protein A</fullName>
    </recommendedName>
</protein>
<name>A0ABS5U9P2_9BACT</name>
<dbReference type="EMBL" id="JAHDYS010000009">
    <property type="protein sequence ID" value="MBT1072366.1"/>
    <property type="molecule type" value="Genomic_DNA"/>
</dbReference>
<gene>
    <name evidence="1" type="ORF">KJB30_11255</name>
</gene>
<organism evidence="1 2">
    <name type="scientific">Pelotalea chapellei</name>
    <dbReference type="NCBI Taxonomy" id="44671"/>
    <lineage>
        <taxon>Bacteria</taxon>
        <taxon>Pseudomonadati</taxon>
        <taxon>Thermodesulfobacteriota</taxon>
        <taxon>Desulfuromonadia</taxon>
        <taxon>Geobacterales</taxon>
        <taxon>Geobacteraceae</taxon>
        <taxon>Pelotalea</taxon>
    </lineage>
</organism>
<proteinExistence type="predicted"/>
<evidence type="ECO:0000313" key="2">
    <source>
        <dbReference type="Proteomes" id="UP000784128"/>
    </source>
</evidence>
<sequence length="62" mass="7359">MTRMETSRVREVLALHIGSLREQASHLNEDNFEQMERDLRAMERSVREARSLIEGLPHRNQK</sequence>
<keyword evidence="2" id="KW-1185">Reference proteome</keyword>
<evidence type="ECO:0000313" key="1">
    <source>
        <dbReference type="EMBL" id="MBT1072366.1"/>
    </source>
</evidence>
<dbReference type="Proteomes" id="UP000784128">
    <property type="component" value="Unassembled WGS sequence"/>
</dbReference>
<dbReference type="RefSeq" id="WP_214299199.1">
    <property type="nucleotide sequence ID" value="NZ_JAHDYS010000009.1"/>
</dbReference>
<reference evidence="1 2" key="1">
    <citation type="submission" date="2021-05" db="EMBL/GenBank/DDBJ databases">
        <title>The draft genome of Geobacter chapellei DSM 13688.</title>
        <authorList>
            <person name="Xu Z."/>
            <person name="Masuda Y."/>
            <person name="Itoh H."/>
            <person name="Senoo K."/>
        </authorList>
    </citation>
    <scope>NUCLEOTIDE SEQUENCE [LARGE SCALE GENOMIC DNA]</scope>
    <source>
        <strain evidence="1 2">DSM 13688</strain>
    </source>
</reference>